<dbReference type="Proteomes" id="UP000321248">
    <property type="component" value="Unassembled WGS sequence"/>
</dbReference>
<dbReference type="InterPro" id="IPR003811">
    <property type="entry name" value="G3P_acylTferase_PlsY"/>
</dbReference>
<feature type="transmembrane region" description="Helical" evidence="10">
    <location>
        <begin position="52"/>
        <end position="74"/>
    </location>
</feature>
<dbReference type="RefSeq" id="WP_147892445.1">
    <property type="nucleotide sequence ID" value="NZ_VRTS01000010.1"/>
</dbReference>
<feature type="transmembrane region" description="Helical" evidence="10">
    <location>
        <begin position="112"/>
        <end position="136"/>
    </location>
</feature>
<dbReference type="Pfam" id="PF02660">
    <property type="entry name" value="G3P_acyltransf"/>
    <property type="match status" value="1"/>
</dbReference>
<keyword evidence="12" id="KW-1185">Reference proteome</keyword>
<evidence type="ECO:0000256" key="2">
    <source>
        <dbReference type="ARBA" id="ARBA00022516"/>
    </source>
</evidence>
<evidence type="ECO:0000256" key="6">
    <source>
        <dbReference type="ARBA" id="ARBA00023098"/>
    </source>
</evidence>
<accession>A0A5C8KIR2</accession>
<comment type="subcellular location">
    <subcellularLocation>
        <location evidence="10">Cell membrane</location>
        <topology evidence="10">Multi-pass membrane protein</topology>
    </subcellularLocation>
</comment>
<keyword evidence="11" id="KW-0012">Acyltransferase</keyword>
<keyword evidence="4 10" id="KW-0812">Transmembrane</keyword>
<reference evidence="11 12" key="1">
    <citation type="submission" date="2019-08" db="EMBL/GenBank/DDBJ databases">
        <authorList>
            <person name="Karlyshev A.V."/>
        </authorList>
    </citation>
    <scope>NUCLEOTIDE SEQUENCE [LARGE SCALE GENOMIC DNA]</scope>
    <source>
        <strain evidence="11 12">Alg18-2.2</strain>
    </source>
</reference>
<gene>
    <name evidence="10 11" type="primary">plsY</name>
    <name evidence="11" type="ORF">FU658_12830</name>
</gene>
<dbReference type="UniPathway" id="UPA00085"/>
<dbReference type="AlphaFoldDB" id="A0A5C8KIR2"/>
<keyword evidence="9 10" id="KW-1208">Phospholipid metabolism</keyword>
<organism evidence="11 12">
    <name type="scientific">Alkalisalibacterium limincola</name>
    <dbReference type="NCBI Taxonomy" id="2699169"/>
    <lineage>
        <taxon>Bacteria</taxon>
        <taxon>Pseudomonadati</taxon>
        <taxon>Pseudomonadota</taxon>
        <taxon>Gammaproteobacteria</taxon>
        <taxon>Lysobacterales</taxon>
        <taxon>Lysobacteraceae</taxon>
        <taxon>Alkalisalibacterium</taxon>
    </lineage>
</organism>
<evidence type="ECO:0000256" key="1">
    <source>
        <dbReference type="ARBA" id="ARBA00022475"/>
    </source>
</evidence>
<evidence type="ECO:0000256" key="4">
    <source>
        <dbReference type="ARBA" id="ARBA00022692"/>
    </source>
</evidence>
<keyword evidence="6 10" id="KW-0443">Lipid metabolism</keyword>
<dbReference type="GO" id="GO:0005886">
    <property type="term" value="C:plasma membrane"/>
    <property type="evidence" value="ECO:0007669"/>
    <property type="project" value="UniProtKB-SubCell"/>
</dbReference>
<keyword evidence="1 10" id="KW-1003">Cell membrane</keyword>
<proteinExistence type="inferred from homology"/>
<name>A0A5C8KIR2_9GAMM</name>
<dbReference type="PANTHER" id="PTHR30309:SF0">
    <property type="entry name" value="GLYCEROL-3-PHOSPHATE ACYLTRANSFERASE-RELATED"/>
    <property type="match status" value="1"/>
</dbReference>
<keyword evidence="2 10" id="KW-0444">Lipid biosynthesis</keyword>
<dbReference type="GO" id="GO:0008654">
    <property type="term" value="P:phospholipid biosynthetic process"/>
    <property type="evidence" value="ECO:0007669"/>
    <property type="project" value="UniProtKB-UniRule"/>
</dbReference>
<keyword evidence="7 10" id="KW-0472">Membrane</keyword>
<dbReference type="GO" id="GO:0043772">
    <property type="term" value="F:acyl-phosphate glycerol-3-phosphate acyltransferase activity"/>
    <property type="evidence" value="ECO:0007669"/>
    <property type="project" value="UniProtKB-UniRule"/>
</dbReference>
<comment type="catalytic activity">
    <reaction evidence="10">
        <text>an acyl phosphate + sn-glycerol 3-phosphate = a 1-acyl-sn-glycero-3-phosphate + phosphate</text>
        <dbReference type="Rhea" id="RHEA:34075"/>
        <dbReference type="ChEBI" id="CHEBI:43474"/>
        <dbReference type="ChEBI" id="CHEBI:57597"/>
        <dbReference type="ChEBI" id="CHEBI:57970"/>
        <dbReference type="ChEBI" id="CHEBI:59918"/>
        <dbReference type="EC" id="2.3.1.275"/>
    </reaction>
</comment>
<dbReference type="PANTHER" id="PTHR30309">
    <property type="entry name" value="INNER MEMBRANE PROTEIN YGIH"/>
    <property type="match status" value="1"/>
</dbReference>
<dbReference type="NCBIfam" id="TIGR00023">
    <property type="entry name" value="glycerol-3-phosphate 1-O-acyltransferase PlsY"/>
    <property type="match status" value="1"/>
</dbReference>
<evidence type="ECO:0000256" key="7">
    <source>
        <dbReference type="ARBA" id="ARBA00023136"/>
    </source>
</evidence>
<comment type="function">
    <text evidence="10">Catalyzes the transfer of an acyl group from acyl-phosphate (acyl-PO(4)) to glycerol-3-phosphate (G3P) to form lysophosphatidic acid (LPA). This enzyme utilizes acyl-phosphate as fatty acyl donor, but not acyl-CoA or acyl-ACP.</text>
</comment>
<sequence length="213" mass="22096">MLSSALLLVLAYLLGSVSGSLLLGGLRGVDVRRQGSGNAGGTNAFRALGWRFALGVVAIDVGKGALAAGLALALAPAEGAVAPLVLAYGAIVLAVAGHTWPLFYGFRGGKGAATLVGGLAVVWPGALPVLLLVWLACIVLTGYVGLATMLAAGVLVPLAWFGGADPMRLAFALAALVFIVFNHRDNVRRLVHGCENRFERARVLHRLLRRRQA</sequence>
<evidence type="ECO:0000256" key="3">
    <source>
        <dbReference type="ARBA" id="ARBA00022679"/>
    </source>
</evidence>
<evidence type="ECO:0000256" key="10">
    <source>
        <dbReference type="HAMAP-Rule" id="MF_01043"/>
    </source>
</evidence>
<comment type="pathway">
    <text evidence="10">Lipid metabolism; phospholipid metabolism.</text>
</comment>
<dbReference type="OrthoDB" id="9777124at2"/>
<evidence type="ECO:0000256" key="9">
    <source>
        <dbReference type="ARBA" id="ARBA00023264"/>
    </source>
</evidence>
<evidence type="ECO:0000256" key="5">
    <source>
        <dbReference type="ARBA" id="ARBA00022989"/>
    </source>
</evidence>
<keyword evidence="5 10" id="KW-1133">Transmembrane helix</keyword>
<dbReference type="SMART" id="SM01207">
    <property type="entry name" value="G3P_acyltransf"/>
    <property type="match status" value="1"/>
</dbReference>
<dbReference type="HAMAP" id="MF_01043">
    <property type="entry name" value="PlsY"/>
    <property type="match status" value="1"/>
</dbReference>
<comment type="subunit">
    <text evidence="10">Probably interacts with PlsX.</text>
</comment>
<dbReference type="EMBL" id="VRTS01000010">
    <property type="protein sequence ID" value="TXK59831.1"/>
    <property type="molecule type" value="Genomic_DNA"/>
</dbReference>
<protein>
    <recommendedName>
        <fullName evidence="10">Glycerol-3-phosphate acyltransferase</fullName>
    </recommendedName>
    <alternativeName>
        <fullName evidence="10">Acyl-PO4 G3P acyltransferase</fullName>
    </alternativeName>
    <alternativeName>
        <fullName evidence="10">Acyl-phosphate--glycerol-3-phosphate acyltransferase</fullName>
    </alternativeName>
    <alternativeName>
        <fullName evidence="10">G3P acyltransferase</fullName>
        <shortName evidence="10">GPAT</shortName>
        <ecNumber evidence="10">2.3.1.275</ecNumber>
    </alternativeName>
    <alternativeName>
        <fullName evidence="10">Lysophosphatidic acid synthase</fullName>
        <shortName evidence="10">LPA synthase</shortName>
    </alternativeName>
</protein>
<evidence type="ECO:0000256" key="8">
    <source>
        <dbReference type="ARBA" id="ARBA00023209"/>
    </source>
</evidence>
<dbReference type="EC" id="2.3.1.275" evidence="10"/>
<comment type="caution">
    <text evidence="11">The sequence shown here is derived from an EMBL/GenBank/DDBJ whole genome shotgun (WGS) entry which is preliminary data.</text>
</comment>
<keyword evidence="8 10" id="KW-0594">Phospholipid biosynthesis</keyword>
<evidence type="ECO:0000313" key="12">
    <source>
        <dbReference type="Proteomes" id="UP000321248"/>
    </source>
</evidence>
<feature type="transmembrane region" description="Helical" evidence="10">
    <location>
        <begin position="143"/>
        <end position="161"/>
    </location>
</feature>
<feature type="transmembrane region" description="Helical" evidence="10">
    <location>
        <begin position="81"/>
        <end position="100"/>
    </location>
</feature>
<keyword evidence="3 10" id="KW-0808">Transferase</keyword>
<comment type="similarity">
    <text evidence="10">Belongs to the PlsY family.</text>
</comment>
<evidence type="ECO:0000313" key="11">
    <source>
        <dbReference type="EMBL" id="TXK59831.1"/>
    </source>
</evidence>